<dbReference type="AlphaFoldDB" id="A0A0L9V4J1"/>
<evidence type="ECO:0000256" key="1">
    <source>
        <dbReference type="SAM" id="MobiDB-lite"/>
    </source>
</evidence>
<evidence type="ECO:0000313" key="2">
    <source>
        <dbReference type="EMBL" id="KOM49950.1"/>
    </source>
</evidence>
<dbReference type="Gramene" id="KOM49950">
    <property type="protein sequence ID" value="KOM49950"/>
    <property type="gene ID" value="LR48_Vigan08g077700"/>
</dbReference>
<gene>
    <name evidence="2" type="ORF">LR48_Vigan08g077700</name>
</gene>
<protein>
    <submittedName>
        <fullName evidence="2">Uncharacterized protein</fullName>
    </submittedName>
</protein>
<dbReference type="EMBL" id="CM003378">
    <property type="protein sequence ID" value="KOM49950.1"/>
    <property type="molecule type" value="Genomic_DNA"/>
</dbReference>
<sequence>MEGKLNALEGGMEGRMAAMESSMEELKAEVRAMTLEFQGARGRRTRKQHRSSEGSRDSVNAGCERRPPKNSKEELEEDRGEVRRSWRKRVELPTYLKVRIPWARSHRQRNSSTSRA</sequence>
<accession>A0A0L9V4J1</accession>
<evidence type="ECO:0000313" key="3">
    <source>
        <dbReference type="Proteomes" id="UP000053144"/>
    </source>
</evidence>
<feature type="compositionally biased region" description="Basic and acidic residues" evidence="1">
    <location>
        <begin position="63"/>
        <end position="73"/>
    </location>
</feature>
<dbReference type="Proteomes" id="UP000053144">
    <property type="component" value="Chromosome 8"/>
</dbReference>
<name>A0A0L9V4J1_PHAAN</name>
<feature type="region of interest" description="Disordered" evidence="1">
    <location>
        <begin position="36"/>
        <end position="83"/>
    </location>
</feature>
<proteinExistence type="predicted"/>
<reference evidence="3" key="1">
    <citation type="journal article" date="2015" name="Proc. Natl. Acad. Sci. U.S.A.">
        <title>Genome sequencing of adzuki bean (Vigna angularis) provides insight into high starch and low fat accumulation and domestication.</title>
        <authorList>
            <person name="Yang K."/>
            <person name="Tian Z."/>
            <person name="Chen C."/>
            <person name="Luo L."/>
            <person name="Zhao B."/>
            <person name="Wang Z."/>
            <person name="Yu L."/>
            <person name="Li Y."/>
            <person name="Sun Y."/>
            <person name="Li W."/>
            <person name="Chen Y."/>
            <person name="Li Y."/>
            <person name="Zhang Y."/>
            <person name="Ai D."/>
            <person name="Zhao J."/>
            <person name="Shang C."/>
            <person name="Ma Y."/>
            <person name="Wu B."/>
            <person name="Wang M."/>
            <person name="Gao L."/>
            <person name="Sun D."/>
            <person name="Zhang P."/>
            <person name="Guo F."/>
            <person name="Wang W."/>
            <person name="Li Y."/>
            <person name="Wang J."/>
            <person name="Varshney R.K."/>
            <person name="Wang J."/>
            <person name="Ling H.Q."/>
            <person name="Wan P."/>
        </authorList>
    </citation>
    <scope>NUCLEOTIDE SEQUENCE</scope>
    <source>
        <strain evidence="3">cv. Jingnong 6</strain>
    </source>
</reference>
<organism evidence="2 3">
    <name type="scientific">Phaseolus angularis</name>
    <name type="common">Azuki bean</name>
    <name type="synonym">Vigna angularis</name>
    <dbReference type="NCBI Taxonomy" id="3914"/>
    <lineage>
        <taxon>Eukaryota</taxon>
        <taxon>Viridiplantae</taxon>
        <taxon>Streptophyta</taxon>
        <taxon>Embryophyta</taxon>
        <taxon>Tracheophyta</taxon>
        <taxon>Spermatophyta</taxon>
        <taxon>Magnoliopsida</taxon>
        <taxon>eudicotyledons</taxon>
        <taxon>Gunneridae</taxon>
        <taxon>Pentapetalae</taxon>
        <taxon>rosids</taxon>
        <taxon>fabids</taxon>
        <taxon>Fabales</taxon>
        <taxon>Fabaceae</taxon>
        <taxon>Papilionoideae</taxon>
        <taxon>50 kb inversion clade</taxon>
        <taxon>NPAAA clade</taxon>
        <taxon>indigoferoid/millettioid clade</taxon>
        <taxon>Phaseoleae</taxon>
        <taxon>Vigna</taxon>
    </lineage>
</organism>